<sequence length="280" mass="28897">MIAVGWPQELREPFAFKGDRPAGDARRRLIMKSGPQIALAVAIGYVLGRSRKMKLAIATAGVMAGRRLGVNPKDLLAQGGKLIAGSPELKKLTGEARERLMDAAKSAAIAAATNKIDSIGDNLTKRAAGLRTPNVGEQASGLGEQAAGLGKRASGLGKRAAGETPEEDVDEGETATEEQAEERAAVPSPRHARSRTDERSASARASTRRSDPSGRKGTAHEEPESRSKATERARSTASSGASAKAAGRSSEGAGSRTGSGTSAQHKSGTSSKSSTTKKSS</sequence>
<gene>
    <name evidence="2" type="ORF">SAMN05216215_101334</name>
</gene>
<feature type="compositionally biased region" description="Basic and acidic residues" evidence="1">
    <location>
        <begin position="208"/>
        <end position="234"/>
    </location>
</feature>
<accession>A0A1H3DAG3</accession>
<dbReference type="Proteomes" id="UP000199529">
    <property type="component" value="Unassembled WGS sequence"/>
</dbReference>
<evidence type="ECO:0000313" key="2">
    <source>
        <dbReference type="EMBL" id="SDX63502.1"/>
    </source>
</evidence>
<reference evidence="3" key="1">
    <citation type="submission" date="2016-10" db="EMBL/GenBank/DDBJ databases">
        <authorList>
            <person name="Varghese N."/>
            <person name="Submissions S."/>
        </authorList>
    </citation>
    <scope>NUCLEOTIDE SEQUENCE [LARGE SCALE GENOMIC DNA]</scope>
    <source>
        <strain evidence="3">CGMCC 4.3530</strain>
    </source>
</reference>
<feature type="region of interest" description="Disordered" evidence="1">
    <location>
        <begin position="131"/>
        <end position="280"/>
    </location>
</feature>
<protein>
    <submittedName>
        <fullName evidence="2">Uncharacterized protein</fullName>
    </submittedName>
</protein>
<keyword evidence="3" id="KW-1185">Reference proteome</keyword>
<dbReference type="STRING" id="418495.SAMN05216215_101334"/>
<evidence type="ECO:0000256" key="1">
    <source>
        <dbReference type="SAM" id="MobiDB-lite"/>
    </source>
</evidence>
<proteinExistence type="predicted"/>
<organism evidence="2 3">
    <name type="scientific">Saccharopolyspora shandongensis</name>
    <dbReference type="NCBI Taxonomy" id="418495"/>
    <lineage>
        <taxon>Bacteria</taxon>
        <taxon>Bacillati</taxon>
        <taxon>Actinomycetota</taxon>
        <taxon>Actinomycetes</taxon>
        <taxon>Pseudonocardiales</taxon>
        <taxon>Pseudonocardiaceae</taxon>
        <taxon>Saccharopolyspora</taxon>
    </lineage>
</organism>
<dbReference type="AlphaFoldDB" id="A0A1H3DAG3"/>
<name>A0A1H3DAG3_9PSEU</name>
<dbReference type="EMBL" id="FNOK01000013">
    <property type="protein sequence ID" value="SDX63502.1"/>
    <property type="molecule type" value="Genomic_DNA"/>
</dbReference>
<feature type="compositionally biased region" description="Low complexity" evidence="1">
    <location>
        <begin position="235"/>
        <end position="280"/>
    </location>
</feature>
<evidence type="ECO:0000313" key="3">
    <source>
        <dbReference type="Proteomes" id="UP000199529"/>
    </source>
</evidence>
<feature type="compositionally biased region" description="Acidic residues" evidence="1">
    <location>
        <begin position="164"/>
        <end position="180"/>
    </location>
</feature>